<keyword evidence="5 7" id="KW-0030">Aminoacyl-tRNA synthetase</keyword>
<evidence type="ECO:0000256" key="4">
    <source>
        <dbReference type="ARBA" id="ARBA00022840"/>
    </source>
</evidence>
<dbReference type="InterPro" id="IPR002313">
    <property type="entry name" value="Lys-tRNA-ligase_II"/>
</dbReference>
<dbReference type="NCBIfam" id="NF001756">
    <property type="entry name" value="PRK00484.1"/>
    <property type="match status" value="1"/>
</dbReference>
<dbReference type="GO" id="GO:0005829">
    <property type="term" value="C:cytosol"/>
    <property type="evidence" value="ECO:0007669"/>
    <property type="project" value="TreeGrafter"/>
</dbReference>
<dbReference type="InterPro" id="IPR044136">
    <property type="entry name" value="Lys-tRNA-ligase_II_N"/>
</dbReference>
<dbReference type="PANTHER" id="PTHR42918">
    <property type="entry name" value="LYSYL-TRNA SYNTHETASE"/>
    <property type="match status" value="1"/>
</dbReference>
<dbReference type="SUPFAM" id="SSF55681">
    <property type="entry name" value="Class II aaRS and biotin synthetases"/>
    <property type="match status" value="1"/>
</dbReference>
<evidence type="ECO:0000256" key="2">
    <source>
        <dbReference type="ARBA" id="ARBA00022723"/>
    </source>
</evidence>
<dbReference type="Gene3D" id="3.30.930.10">
    <property type="entry name" value="Bira Bifunctional Protein, Domain 2"/>
    <property type="match status" value="1"/>
</dbReference>
<feature type="domain" description="Aminoacyl-transfer RNA synthetases class-II family profile" evidence="9">
    <location>
        <begin position="190"/>
        <end position="508"/>
    </location>
</feature>
<dbReference type="GO" id="GO:0006430">
    <property type="term" value="P:lysyl-tRNA aminoacylation"/>
    <property type="evidence" value="ECO:0007669"/>
    <property type="project" value="UniProtKB-UniRule"/>
</dbReference>
<dbReference type="EC" id="6.1.1.6" evidence="7"/>
<dbReference type="GO" id="GO:0000049">
    <property type="term" value="F:tRNA binding"/>
    <property type="evidence" value="ECO:0007669"/>
    <property type="project" value="TreeGrafter"/>
</dbReference>
<dbReference type="GO" id="GO:0004824">
    <property type="term" value="F:lysine-tRNA ligase activity"/>
    <property type="evidence" value="ECO:0007669"/>
    <property type="project" value="UniProtKB-UniRule"/>
</dbReference>
<feature type="binding site" evidence="7">
    <location>
        <position position="433"/>
    </location>
    <ligand>
        <name>Mg(2+)</name>
        <dbReference type="ChEBI" id="CHEBI:18420"/>
        <label>2</label>
    </ligand>
</feature>
<dbReference type="GO" id="GO:0000287">
    <property type="term" value="F:magnesium ion binding"/>
    <property type="evidence" value="ECO:0007669"/>
    <property type="project" value="UniProtKB-UniRule"/>
</dbReference>
<dbReference type="Proteomes" id="UP000230790">
    <property type="component" value="Unassembled WGS sequence"/>
</dbReference>
<evidence type="ECO:0000313" key="11">
    <source>
        <dbReference type="Proteomes" id="UP000230790"/>
    </source>
</evidence>
<evidence type="ECO:0000313" key="10">
    <source>
        <dbReference type="EMBL" id="PJF47903.1"/>
    </source>
</evidence>
<dbReference type="InterPro" id="IPR012340">
    <property type="entry name" value="NA-bd_OB-fold"/>
</dbReference>
<comment type="catalytic activity">
    <reaction evidence="6 7 8">
        <text>tRNA(Lys) + L-lysine + ATP = L-lysyl-tRNA(Lys) + AMP + diphosphate</text>
        <dbReference type="Rhea" id="RHEA:20792"/>
        <dbReference type="Rhea" id="RHEA-COMP:9696"/>
        <dbReference type="Rhea" id="RHEA-COMP:9697"/>
        <dbReference type="ChEBI" id="CHEBI:30616"/>
        <dbReference type="ChEBI" id="CHEBI:32551"/>
        <dbReference type="ChEBI" id="CHEBI:33019"/>
        <dbReference type="ChEBI" id="CHEBI:78442"/>
        <dbReference type="ChEBI" id="CHEBI:78529"/>
        <dbReference type="ChEBI" id="CHEBI:456215"/>
        <dbReference type="EC" id="6.1.1.6"/>
    </reaction>
</comment>
<comment type="subunit">
    <text evidence="7">Homodimer.</text>
</comment>
<dbReference type="SUPFAM" id="SSF50249">
    <property type="entry name" value="Nucleic acid-binding proteins"/>
    <property type="match status" value="1"/>
</dbReference>
<proteinExistence type="inferred from homology"/>
<comment type="cofactor">
    <cofactor evidence="7 8">
        <name>Mg(2+)</name>
        <dbReference type="ChEBI" id="CHEBI:18420"/>
    </cofactor>
    <text evidence="7 8">Binds 3 Mg(2+) ions per subunit.</text>
</comment>
<keyword evidence="1 7" id="KW-0436">Ligase</keyword>
<keyword evidence="7" id="KW-0963">Cytoplasm</keyword>
<dbReference type="PANTHER" id="PTHR42918:SF15">
    <property type="entry name" value="LYSINE--TRNA LIGASE, CHLOROPLASTIC_MITOCHONDRIAL"/>
    <property type="match status" value="1"/>
</dbReference>
<dbReference type="HAMAP" id="MF_00252">
    <property type="entry name" value="Lys_tRNA_synth_class2"/>
    <property type="match status" value="1"/>
</dbReference>
<reference evidence="10 11" key="1">
    <citation type="submission" date="2017-11" db="EMBL/GenBank/DDBJ databases">
        <title>Evolution of Phototrophy in the Chloroflexi Phylum Driven by Horizontal Gene Transfer.</title>
        <authorList>
            <person name="Ward L.M."/>
            <person name="Hemp J."/>
            <person name="Shih P.M."/>
            <person name="Mcglynn S.E."/>
            <person name="Fischer W."/>
        </authorList>
    </citation>
    <scope>NUCLEOTIDE SEQUENCE [LARGE SCALE GENOMIC DNA]</scope>
    <source>
        <strain evidence="10">JP3_7</strain>
    </source>
</reference>
<evidence type="ECO:0000259" key="9">
    <source>
        <dbReference type="PROSITE" id="PS50862"/>
    </source>
</evidence>
<evidence type="ECO:0000256" key="7">
    <source>
        <dbReference type="HAMAP-Rule" id="MF_00252"/>
    </source>
</evidence>
<dbReference type="NCBIfam" id="TIGR00499">
    <property type="entry name" value="lysS_bact"/>
    <property type="match status" value="1"/>
</dbReference>
<dbReference type="InterPro" id="IPR006195">
    <property type="entry name" value="aa-tRNA-synth_II"/>
</dbReference>
<keyword evidence="4 7" id="KW-0067">ATP-binding</keyword>
<comment type="similarity">
    <text evidence="7">Belongs to the class-II aminoacyl-tRNA synthetase family.</text>
</comment>
<evidence type="ECO:0000256" key="5">
    <source>
        <dbReference type="ARBA" id="ARBA00023146"/>
    </source>
</evidence>
<dbReference type="AlphaFoldDB" id="A0A2M8QDL9"/>
<dbReference type="PROSITE" id="PS50862">
    <property type="entry name" value="AA_TRNA_LIGASE_II"/>
    <property type="match status" value="1"/>
</dbReference>
<gene>
    <name evidence="7 10" type="primary">lysS</name>
    <name evidence="10" type="ORF">CUN48_06310</name>
</gene>
<feature type="binding site" evidence="7">
    <location>
        <position position="433"/>
    </location>
    <ligand>
        <name>Mg(2+)</name>
        <dbReference type="ChEBI" id="CHEBI:18420"/>
        <label>1</label>
    </ligand>
</feature>
<organism evidence="10 11">
    <name type="scientific">Candidatus Thermofonsia Clade 3 bacterium</name>
    <dbReference type="NCBI Taxonomy" id="2364212"/>
    <lineage>
        <taxon>Bacteria</taxon>
        <taxon>Bacillati</taxon>
        <taxon>Chloroflexota</taxon>
        <taxon>Candidatus Thermofontia</taxon>
        <taxon>Candidatus Thermofonsia Clade 3</taxon>
    </lineage>
</organism>
<comment type="caution">
    <text evidence="10">The sequence shown here is derived from an EMBL/GenBank/DDBJ whole genome shotgun (WGS) entry which is preliminary data.</text>
</comment>
<dbReference type="InterPro" id="IPR045864">
    <property type="entry name" value="aa-tRNA-synth_II/BPL/LPL"/>
</dbReference>
<name>A0A2M8QDL9_9CHLR</name>
<dbReference type="CDD" id="cd00775">
    <property type="entry name" value="LysRS_core"/>
    <property type="match status" value="1"/>
</dbReference>
<keyword evidence="2 7" id="KW-0479">Metal-binding</keyword>
<evidence type="ECO:0000256" key="8">
    <source>
        <dbReference type="RuleBase" id="RU000336"/>
    </source>
</evidence>
<evidence type="ECO:0000256" key="3">
    <source>
        <dbReference type="ARBA" id="ARBA00022741"/>
    </source>
</evidence>
<dbReference type="Gene3D" id="2.40.50.140">
    <property type="entry name" value="Nucleic acid-binding proteins"/>
    <property type="match status" value="1"/>
</dbReference>
<dbReference type="Pfam" id="PF00152">
    <property type="entry name" value="tRNA-synt_2"/>
    <property type="match status" value="1"/>
</dbReference>
<feature type="binding site" evidence="7">
    <location>
        <position position="426"/>
    </location>
    <ligand>
        <name>Mg(2+)</name>
        <dbReference type="ChEBI" id="CHEBI:18420"/>
        <label>1</label>
    </ligand>
</feature>
<dbReference type="Pfam" id="PF01336">
    <property type="entry name" value="tRNA_anti-codon"/>
    <property type="match status" value="1"/>
</dbReference>
<dbReference type="InterPro" id="IPR018149">
    <property type="entry name" value="Lys-tRNA-synth_II_C"/>
</dbReference>
<dbReference type="InterPro" id="IPR004365">
    <property type="entry name" value="NA-bd_OB_tRNA"/>
</dbReference>
<keyword evidence="7" id="KW-0648">Protein biosynthesis</keyword>
<keyword evidence="7 8" id="KW-0460">Magnesium</keyword>
<comment type="subcellular location">
    <subcellularLocation>
        <location evidence="7">Cytoplasm</location>
    </subcellularLocation>
</comment>
<protein>
    <recommendedName>
        <fullName evidence="7">Lysine--tRNA ligase</fullName>
        <ecNumber evidence="7">6.1.1.6</ecNumber>
    </recommendedName>
    <alternativeName>
        <fullName evidence="7">Lysyl-tRNA synthetase</fullName>
        <shortName evidence="7">LysRS</shortName>
    </alternativeName>
</protein>
<dbReference type="GO" id="GO:0005524">
    <property type="term" value="F:ATP binding"/>
    <property type="evidence" value="ECO:0007669"/>
    <property type="project" value="UniProtKB-UniRule"/>
</dbReference>
<evidence type="ECO:0000256" key="6">
    <source>
        <dbReference type="ARBA" id="ARBA00048573"/>
    </source>
</evidence>
<evidence type="ECO:0000256" key="1">
    <source>
        <dbReference type="ARBA" id="ARBA00022598"/>
    </source>
</evidence>
<dbReference type="CDD" id="cd04322">
    <property type="entry name" value="LysRS_N"/>
    <property type="match status" value="1"/>
</dbReference>
<dbReference type="PRINTS" id="PR00982">
    <property type="entry name" value="TRNASYNTHLYS"/>
</dbReference>
<accession>A0A2M8QDL9</accession>
<dbReference type="EMBL" id="PGTN01000031">
    <property type="protein sequence ID" value="PJF47903.1"/>
    <property type="molecule type" value="Genomic_DNA"/>
</dbReference>
<dbReference type="InterPro" id="IPR004364">
    <property type="entry name" value="Aa-tRNA-synt_II"/>
</dbReference>
<sequence>MEFTEVERERLAKLERLRASGVEPYPLRSQFVRRRVMAADAVRRALASAQNHADTLENDEVAVMGRVVARRIMGKAAFLGVEDVSGKIQFYARVGDDSLDADSFARFKELDLGDFIEAKGALFVTKTGEPSLRVTDWRLLAKAISPLPIAKEEKLPDGSVVRYSAFSDPELRYRQRYVDLAVNPEVREIFVTRAKIIKAIREFLDSKGFLEVETPVLQPIYGGAAARPFITHHNQLNQDLYLRISFELYLKRLIVGNLERVYEIGRDFRNEGVSFKHNPEFTQLEFYAAYMDMYDVMDLAEEMLQYVARRVLPPTAEGKSQFRGHTINWLQPFKRIKLRDAILERTGVDYTQFPDRQSLADEVLRRELLAPDVIRGKPWGKIVDGLIGDYVEKTLIEPTFLYEYPRDISPFAKSIPGNPNTVERFEGFVGGVELCNAFSELNDPFEQRQRFLEEAVNAEEGEANPVDEDYVRALMYGMPATGGFGMGIDRLVMMFTNRDSIREVLLFPALRQEERATTH</sequence>
<keyword evidence="3 7" id="KW-0547">Nucleotide-binding</keyword>